<dbReference type="PANTHER" id="PTHR43422:SF3">
    <property type="entry name" value="THIAMINE THIAZOLE SYNTHASE"/>
    <property type="match status" value="1"/>
</dbReference>
<dbReference type="SUPFAM" id="SSF51905">
    <property type="entry name" value="FAD/NAD(P)-binding domain"/>
    <property type="match status" value="1"/>
</dbReference>
<keyword evidence="3" id="KW-1185">Reference proteome</keyword>
<sequence length="438" mass="49479">MKRNRAVVAGGSIAGKLAARALSEYFNEVIIIEKDKDADSITNRKGVPQSVHGHVLLKSGEEILEEFFPGIIQELSQKGARKSDFAGDLLWSHHGSQKVRFDSNVFISQQSRPLLEKQIQKRLEKVSNIHFRFGCIVKNILMDKNEVKRVVFEDEEGLITELSTDLIIDASGAAALHNQWLRGLGFGVPPKTEVKVNLFYASMVYKGFSPGSIDWHSLLAYPNPPEIDRGGTISPIEGNRMLVTLIGYGTKNIPNDLDSFMQYAKTLKQPDFYKVIKNEIPCSEDIEVYRFPALRRYHFEKLKDFPSGLLVLGDAACRIDPVFAQGMSLAAMEAKALKELLMMQTTKKRLTKSYYEKVGKILEIPWLIALTEDFRFRTTSGRKPIGLPILQWFVKKVVAASAYNEDVYTQFIQVLHLKKHPVTLANPYILAKVFKDSK</sequence>
<dbReference type="Gene3D" id="3.50.50.60">
    <property type="entry name" value="FAD/NAD(P)-binding domain"/>
    <property type="match status" value="1"/>
</dbReference>
<dbReference type="PANTHER" id="PTHR43422">
    <property type="entry name" value="THIAMINE THIAZOLE SYNTHASE"/>
    <property type="match status" value="1"/>
</dbReference>
<gene>
    <name evidence="2" type="ORF">RH061_12635</name>
</gene>
<evidence type="ECO:0000313" key="3">
    <source>
        <dbReference type="Proteomes" id="UP001303324"/>
    </source>
</evidence>
<dbReference type="Proteomes" id="UP001303324">
    <property type="component" value="Chromosome"/>
</dbReference>
<proteinExistence type="predicted"/>
<dbReference type="InterPro" id="IPR002938">
    <property type="entry name" value="FAD-bd"/>
</dbReference>
<organism evidence="2 3">
    <name type="scientific">Mesobacillus jeotgali</name>
    <dbReference type="NCBI Taxonomy" id="129985"/>
    <lineage>
        <taxon>Bacteria</taxon>
        <taxon>Bacillati</taxon>
        <taxon>Bacillota</taxon>
        <taxon>Bacilli</taxon>
        <taxon>Bacillales</taxon>
        <taxon>Bacillaceae</taxon>
        <taxon>Mesobacillus</taxon>
    </lineage>
</organism>
<dbReference type="InterPro" id="IPR036188">
    <property type="entry name" value="FAD/NAD-bd_sf"/>
</dbReference>
<dbReference type="EMBL" id="CP134494">
    <property type="protein sequence ID" value="WNF21049.1"/>
    <property type="molecule type" value="Genomic_DNA"/>
</dbReference>
<feature type="domain" description="FAD-binding" evidence="1">
    <location>
        <begin position="6"/>
        <end position="356"/>
    </location>
</feature>
<evidence type="ECO:0000259" key="1">
    <source>
        <dbReference type="Pfam" id="PF01494"/>
    </source>
</evidence>
<protein>
    <submittedName>
        <fullName evidence="2">FAD-dependent monooxygenase</fullName>
    </submittedName>
</protein>
<keyword evidence="2" id="KW-0503">Monooxygenase</keyword>
<dbReference type="Pfam" id="PF01494">
    <property type="entry name" value="FAD_binding_3"/>
    <property type="match status" value="1"/>
</dbReference>
<evidence type="ECO:0000313" key="2">
    <source>
        <dbReference type="EMBL" id="WNF21049.1"/>
    </source>
</evidence>
<dbReference type="GO" id="GO:0004497">
    <property type="term" value="F:monooxygenase activity"/>
    <property type="evidence" value="ECO:0007669"/>
    <property type="project" value="UniProtKB-KW"/>
</dbReference>
<reference evidence="2 3" key="1">
    <citation type="submission" date="2023-09" db="EMBL/GenBank/DDBJ databases">
        <title>Microbial mechanism of fulvic acid promoting antimony reduction mineralization in rice fields.</title>
        <authorList>
            <person name="Chen G."/>
            <person name="Lan J."/>
        </authorList>
    </citation>
    <scope>NUCLEOTIDE SEQUENCE [LARGE SCALE GENOMIC DNA]</scope>
    <source>
        <strain evidence="2 3">PS1</strain>
    </source>
</reference>
<accession>A0ABY9VAY0</accession>
<dbReference type="RefSeq" id="WP_311070624.1">
    <property type="nucleotide sequence ID" value="NZ_CP134494.1"/>
</dbReference>
<name>A0ABY9VAY0_9BACI</name>
<keyword evidence="2" id="KW-0560">Oxidoreductase</keyword>